<dbReference type="InterPro" id="IPR023753">
    <property type="entry name" value="FAD/NAD-binding_dom"/>
</dbReference>
<dbReference type="Pfam" id="PF07992">
    <property type="entry name" value="Pyr_redox_2"/>
    <property type="match status" value="1"/>
</dbReference>
<dbReference type="AlphaFoldDB" id="E1YK19"/>
<feature type="domain" description="FAD/NAD(P)-binding" evidence="8">
    <location>
        <begin position="28"/>
        <end position="252"/>
    </location>
</feature>
<evidence type="ECO:0008006" key="10">
    <source>
        <dbReference type="Google" id="ProtNLM"/>
    </source>
</evidence>
<dbReference type="InterPro" id="IPR036188">
    <property type="entry name" value="FAD/NAD-bd_sf"/>
</dbReference>
<comment type="similarity">
    <text evidence="2">Belongs to the class-III pyridine nucleotide-disulfide oxidoreductase family.</text>
</comment>
<keyword evidence="6" id="KW-0676">Redox-active center</keyword>
<keyword evidence="4" id="KW-0274">FAD</keyword>
<evidence type="ECO:0000256" key="3">
    <source>
        <dbReference type="ARBA" id="ARBA00022630"/>
    </source>
</evidence>
<dbReference type="SUPFAM" id="SSF51905">
    <property type="entry name" value="FAD/NAD(P)-binding domain"/>
    <property type="match status" value="1"/>
</dbReference>
<dbReference type="InterPro" id="IPR004099">
    <property type="entry name" value="Pyr_nucl-diS_OxRdtase_dimer"/>
</dbReference>
<name>E1YK19_9BACT</name>
<dbReference type="InterPro" id="IPR050260">
    <property type="entry name" value="FAD-bd_OxRdtase"/>
</dbReference>
<evidence type="ECO:0000259" key="8">
    <source>
        <dbReference type="Pfam" id="PF07992"/>
    </source>
</evidence>
<organism evidence="9">
    <name type="scientific">uncultured Desulfobacterium sp</name>
    <dbReference type="NCBI Taxonomy" id="201089"/>
    <lineage>
        <taxon>Bacteria</taxon>
        <taxon>Pseudomonadati</taxon>
        <taxon>Thermodesulfobacteriota</taxon>
        <taxon>Desulfobacteria</taxon>
        <taxon>Desulfobacterales</taxon>
        <taxon>Desulfobacteriaceae</taxon>
        <taxon>Desulfobacterium</taxon>
        <taxon>environmental samples</taxon>
    </lineage>
</organism>
<dbReference type="EMBL" id="FR695877">
    <property type="protein sequence ID" value="CBX31623.1"/>
    <property type="molecule type" value="Genomic_DNA"/>
</dbReference>
<evidence type="ECO:0000256" key="4">
    <source>
        <dbReference type="ARBA" id="ARBA00022827"/>
    </source>
</evidence>
<evidence type="ECO:0000256" key="6">
    <source>
        <dbReference type="ARBA" id="ARBA00023284"/>
    </source>
</evidence>
<evidence type="ECO:0000259" key="7">
    <source>
        <dbReference type="Pfam" id="PF02852"/>
    </source>
</evidence>
<keyword evidence="3" id="KW-0285">Flavoprotein</keyword>
<evidence type="ECO:0000313" key="9">
    <source>
        <dbReference type="EMBL" id="CBX31623.1"/>
    </source>
</evidence>
<dbReference type="SUPFAM" id="SSF55424">
    <property type="entry name" value="FAD/NAD-linked reductases, dimerisation (C-terminal) domain"/>
    <property type="match status" value="1"/>
</dbReference>
<keyword evidence="5" id="KW-0560">Oxidoreductase</keyword>
<dbReference type="PANTHER" id="PTHR43429">
    <property type="entry name" value="PYRIDINE NUCLEOTIDE-DISULFIDE OXIDOREDUCTASE DOMAIN-CONTAINING"/>
    <property type="match status" value="1"/>
</dbReference>
<dbReference type="GO" id="GO:0016491">
    <property type="term" value="F:oxidoreductase activity"/>
    <property type="evidence" value="ECO:0007669"/>
    <property type="project" value="UniProtKB-KW"/>
</dbReference>
<dbReference type="PANTHER" id="PTHR43429:SF1">
    <property type="entry name" value="NAD(P)H SULFUR OXIDOREDUCTASE (COA-DEPENDENT)"/>
    <property type="match status" value="1"/>
</dbReference>
<protein>
    <recommendedName>
        <fullName evidence="10">NADH oxidase</fullName>
    </recommendedName>
</protein>
<dbReference type="Gene3D" id="3.50.50.60">
    <property type="entry name" value="FAD/NAD(P)-binding domain"/>
    <property type="match status" value="2"/>
</dbReference>
<dbReference type="Pfam" id="PF02852">
    <property type="entry name" value="Pyr_redox_dim"/>
    <property type="match status" value="1"/>
</dbReference>
<comment type="cofactor">
    <cofactor evidence="1">
        <name>FAD</name>
        <dbReference type="ChEBI" id="CHEBI:57692"/>
    </cofactor>
</comment>
<reference evidence="9" key="1">
    <citation type="journal article" date="2011" name="Environ. Microbiol.">
        <title>Genomic insights into the metabolic potential of the polycyclic aromatic hydrocarbon degrading sulfate-reducing Deltaproteobacterium N47.</title>
        <authorList>
            <person name="Bergmann F."/>
            <person name="Selesi D."/>
            <person name="Weinmaier T."/>
            <person name="Tischler P."/>
            <person name="Rattei T."/>
            <person name="Meckenstock R.U."/>
        </authorList>
    </citation>
    <scope>NUCLEOTIDE SEQUENCE</scope>
</reference>
<accession>E1YK19</accession>
<proteinExistence type="inferred from homology"/>
<gene>
    <name evidence="9" type="ORF">N47_E51350</name>
</gene>
<feature type="domain" description="Pyridine nucleotide-disulphide oxidoreductase dimerisation" evidence="7">
    <location>
        <begin position="291"/>
        <end position="388"/>
    </location>
</feature>
<dbReference type="InterPro" id="IPR016156">
    <property type="entry name" value="FAD/NAD-linked_Rdtase_dimer_sf"/>
</dbReference>
<dbReference type="PRINTS" id="PR00368">
    <property type="entry name" value="FADPNR"/>
</dbReference>
<evidence type="ECO:0000256" key="1">
    <source>
        <dbReference type="ARBA" id="ARBA00001974"/>
    </source>
</evidence>
<evidence type="ECO:0000256" key="5">
    <source>
        <dbReference type="ARBA" id="ARBA00023002"/>
    </source>
</evidence>
<sequence>MPYFIGRLVDSAESLTARTPLELKQKDGIDVKVLHEVKEIDLKQGKILICEKDNPKTWWESFDKLMIATGAVSIKPPVEGIDAKGIFEVSSLKSGLALKDFIEKSQPKKAVVIGGGYIGLEMAENLLLLGMEVSLIERAPEVMLTLDPDMGALVSKALIEAGVKLYRNESLTGFEVKNGYVCRAVTDKRTLEADLVILGMGVKPNISLAKAAGIKIGLTGAIEVNNAMHTMAENVWAGGDCAESFHLISRRPVNIALGTVANKHGRVVGINAGGGHAVFSGLVGTAVSKIGKVEIARTGLQEKEIQQTGIEHITSVTESMTRPDYYPNAGPVSVKILAEKKSGRLLGGQIVGESGSAKRIDILATALHAGFTVEEIADLDLSYAPPFSPLWDPVAIAARIAMKKLS</sequence>
<evidence type="ECO:0000256" key="2">
    <source>
        <dbReference type="ARBA" id="ARBA00009130"/>
    </source>
</evidence>